<reference evidence="1 2" key="1">
    <citation type="submission" date="2019-12" db="EMBL/GenBank/DDBJ databases">
        <title>Paraburkholderia acidiphila 7Q-K02 sp. nov and Paraburkholderia acidisoli DHF22 sp. nov., two strains isolated from forest soil.</title>
        <authorList>
            <person name="Gao Z."/>
            <person name="Qiu L."/>
        </authorList>
    </citation>
    <scope>NUCLEOTIDE SEQUENCE [LARGE SCALE GENOMIC DNA]</scope>
    <source>
        <strain evidence="1 2">DHF22</strain>
    </source>
</reference>
<keyword evidence="2" id="KW-1185">Reference proteome</keyword>
<proteinExistence type="predicted"/>
<accession>A0A7Z2JCQ5</accession>
<organism evidence="1 2">
    <name type="scientific">Paraburkholderia acidisoli</name>
    <dbReference type="NCBI Taxonomy" id="2571748"/>
    <lineage>
        <taxon>Bacteria</taxon>
        <taxon>Pseudomonadati</taxon>
        <taxon>Pseudomonadota</taxon>
        <taxon>Betaproteobacteria</taxon>
        <taxon>Burkholderiales</taxon>
        <taxon>Burkholderiaceae</taxon>
        <taxon>Paraburkholderia</taxon>
    </lineage>
</organism>
<evidence type="ECO:0008006" key="3">
    <source>
        <dbReference type="Google" id="ProtNLM"/>
    </source>
</evidence>
<dbReference type="KEGG" id="pacs:FAZ98_00265"/>
<dbReference type="Pfam" id="PF14375">
    <property type="entry name" value="Cys_rich_CWC"/>
    <property type="match status" value="1"/>
</dbReference>
<evidence type="ECO:0000313" key="1">
    <source>
        <dbReference type="EMBL" id="QGZ60292.1"/>
    </source>
</evidence>
<dbReference type="AlphaFoldDB" id="A0A7Z2JCQ5"/>
<gene>
    <name evidence="1" type="ORF">FAZ98_00265</name>
</gene>
<dbReference type="RefSeq" id="WP_158947655.1">
    <property type="nucleotide sequence ID" value="NZ_CP046913.1"/>
</dbReference>
<dbReference type="InterPro" id="IPR032720">
    <property type="entry name" value="Cys_rich_CWC"/>
</dbReference>
<dbReference type="EMBL" id="CP046913">
    <property type="protein sequence ID" value="QGZ60292.1"/>
    <property type="molecule type" value="Genomic_DNA"/>
</dbReference>
<sequence>MTAPRPPADALKSVRCPRCGAAFDCGRHTEPFDCWCKALPAVPAGRLDPRGRCLCPECLAEALMPAPGGLGASGEVPPPR</sequence>
<protein>
    <recommendedName>
        <fullName evidence="3">Cysteine-rich CWC</fullName>
    </recommendedName>
</protein>
<evidence type="ECO:0000313" key="2">
    <source>
        <dbReference type="Proteomes" id="UP000433577"/>
    </source>
</evidence>
<dbReference type="OrthoDB" id="331868at2"/>
<dbReference type="Proteomes" id="UP000433577">
    <property type="component" value="Chromosome 1"/>
</dbReference>
<name>A0A7Z2JCQ5_9BURK</name>